<evidence type="ECO:0000259" key="2">
    <source>
        <dbReference type="Pfam" id="PF01979"/>
    </source>
</evidence>
<dbReference type="SUPFAM" id="SSF69304">
    <property type="entry name" value="Tricorn protease N-terminal domain"/>
    <property type="match status" value="1"/>
</dbReference>
<keyword evidence="1" id="KW-0732">Signal</keyword>
<dbReference type="AlphaFoldDB" id="A0A1Y6G1N8"/>
<dbReference type="RefSeq" id="WP_086435395.1">
    <property type="nucleotide sequence ID" value="NZ_FXWH01000003.1"/>
</dbReference>
<dbReference type="Gene3D" id="2.120.10.30">
    <property type="entry name" value="TolB, C-terminal domain"/>
    <property type="match status" value="3"/>
</dbReference>
<dbReference type="InterPro" id="IPR011042">
    <property type="entry name" value="6-blade_b-propeller_TolB-like"/>
</dbReference>
<dbReference type="InterPro" id="IPR032466">
    <property type="entry name" value="Metal_Hydrolase"/>
</dbReference>
<reference evidence="4" key="1">
    <citation type="submission" date="2017-04" db="EMBL/GenBank/DDBJ databases">
        <authorList>
            <person name="Varghese N."/>
            <person name="Submissions S."/>
        </authorList>
    </citation>
    <scope>NUCLEOTIDE SEQUENCE [LARGE SCALE GENOMIC DNA]</scope>
</reference>
<feature type="signal peptide" evidence="1">
    <location>
        <begin position="1"/>
        <end position="19"/>
    </location>
</feature>
<evidence type="ECO:0000313" key="3">
    <source>
        <dbReference type="EMBL" id="SMQ80512.1"/>
    </source>
</evidence>
<dbReference type="Gene3D" id="3.20.20.140">
    <property type="entry name" value="Metal-dependent hydrolases"/>
    <property type="match status" value="1"/>
</dbReference>
<protein>
    <submittedName>
        <fullName evidence="3">Imidazolonepropionase</fullName>
    </submittedName>
</protein>
<dbReference type="OrthoDB" id="9758793at2"/>
<keyword evidence="4" id="KW-1185">Reference proteome</keyword>
<gene>
    <name evidence="3" type="ORF">SAMN06297229_2268</name>
</gene>
<dbReference type="PANTHER" id="PTHR42972:SF8">
    <property type="entry name" value="POLYHYDROXYBUTYRATE DEPOLYMERASE"/>
    <property type="match status" value="1"/>
</dbReference>
<dbReference type="SUPFAM" id="SSF51556">
    <property type="entry name" value="Metallo-dependent hydrolases"/>
    <property type="match status" value="1"/>
</dbReference>
<feature type="domain" description="Amidohydrolase-related" evidence="2">
    <location>
        <begin position="710"/>
        <end position="1043"/>
    </location>
</feature>
<accession>A0A1Y6G1N8</accession>
<dbReference type="SUPFAM" id="SSF51338">
    <property type="entry name" value="Composite domain of metallo-dependent hydrolases"/>
    <property type="match status" value="1"/>
</dbReference>
<dbReference type="GO" id="GO:0016810">
    <property type="term" value="F:hydrolase activity, acting on carbon-nitrogen (but not peptide) bonds"/>
    <property type="evidence" value="ECO:0007669"/>
    <property type="project" value="InterPro"/>
</dbReference>
<dbReference type="InterPro" id="IPR006680">
    <property type="entry name" value="Amidohydro-rel"/>
</dbReference>
<organism evidence="3 4">
    <name type="scientific">Pseudidiomarina planktonica</name>
    <dbReference type="NCBI Taxonomy" id="1323738"/>
    <lineage>
        <taxon>Bacteria</taxon>
        <taxon>Pseudomonadati</taxon>
        <taxon>Pseudomonadota</taxon>
        <taxon>Gammaproteobacteria</taxon>
        <taxon>Alteromonadales</taxon>
        <taxon>Idiomarinaceae</taxon>
        <taxon>Pseudidiomarina</taxon>
    </lineage>
</organism>
<evidence type="ECO:0000313" key="4">
    <source>
        <dbReference type="Proteomes" id="UP000194450"/>
    </source>
</evidence>
<dbReference type="Pfam" id="PF07676">
    <property type="entry name" value="PD40"/>
    <property type="match status" value="5"/>
</dbReference>
<feature type="chain" id="PRO_5011007572" evidence="1">
    <location>
        <begin position="20"/>
        <end position="1065"/>
    </location>
</feature>
<name>A0A1Y6G1N8_9GAMM</name>
<evidence type="ECO:0000256" key="1">
    <source>
        <dbReference type="SAM" id="SignalP"/>
    </source>
</evidence>
<sequence length="1065" mass="117273">MKKLTPIALALATSLAAFTAPFTLSAQEQPAQWEVNDPSGEFKDVSINVSEGTWMNVDLSPDGKTIVFDLLGDIYQMPAKGGDAKLLRGGIAWQMQAVYSPDGKSIAFTTDEGGGDNIWVMDADGSNARAVTDETFRLLNSPAWSPDSNYIVARKHYTAGRSLGAGEVWMYHVNGGSGVQLTARPNDQKDLGEPAFSADGRYIYFSQDDTPGKTFHYSKDSIEGIYTIKQYDRETGEIDVLLSGTGGAIRPTPSPDGNYLAYIRREDFKSVLYTYNLKTGEKTRLYDGLDRDMQETWAIHGVYPTMDWTPDSEELVFWAGGKIMRLDVESRSARVIPFSVETTKKVQTAVRYQQNIDQDQFPVKMLRMVQVSPDGEQVVYEAMGHLYTRALPDGKPQRLTSQNETFELYPQFSRDGKSLVYATWDDQQQGQLIVRNVSSGKEQVLNTGGGKFVEPTFTPDGKTVVYRKISGGYITPTSHGLNPGVYQVAANGSGEAKLVSERGSQPQFGKRSDRVYLLGYGETPELISVDMVTGEARTLYTAEHATEFRVSPDGQQLAFAERFKVFVTPFVERGKPISISPTDKQFPVEQLSVRAGENISWTADGKQLYWSLGPELYHADVSDVFAQPKTDDDAALASVENGINISFTADAAIPDGSVAFVGGRVITMEGAKVIENGTVVVTGNKIVAVGESDSVDVPAGAKVIDVSGKTVMPGLFDGHAHGPQGDNEIIPQQNWKMYATLAFGVTSIHDPSNDTTEIFAASEMQKAGEIAAPRIFSTGTILYGANGPGYTSHVDTLDDAKFHLERLKKVGAFSVKSYNQPRRNQRQQIIAAARELEMMVVPEGGSLLQHNLSMIADGHTTVEHSIPVANMYKDIEQFWSQSETDYTPTLGVAYGGIWGENYWYAETDVWEHPRLSAFVPQDILAPASMRREKAPHNHYNHFNNAHVAKQLNDLGVNVTSGAHGQREGLAQHWEIWMMEQGGMTPLEALATGTINPAKEFGMDHQLGTLTEGKLADIIVIDGNPLEDIRVTDKVTHTMVNGRLYDAATMNLLHPQQQDRETFYWE</sequence>
<dbReference type="Gene3D" id="2.30.40.10">
    <property type="entry name" value="Urease, subunit C, domain 1"/>
    <property type="match status" value="2"/>
</dbReference>
<dbReference type="InterPro" id="IPR011659">
    <property type="entry name" value="WD40"/>
</dbReference>
<dbReference type="PANTHER" id="PTHR42972">
    <property type="entry name" value="TOL-PAL SYSTEM PROTEIN TOLB"/>
    <property type="match status" value="1"/>
</dbReference>
<dbReference type="Proteomes" id="UP000194450">
    <property type="component" value="Unassembled WGS sequence"/>
</dbReference>
<dbReference type="Pfam" id="PF01979">
    <property type="entry name" value="Amidohydro_1"/>
    <property type="match status" value="1"/>
</dbReference>
<dbReference type="EMBL" id="FXWH01000003">
    <property type="protein sequence ID" value="SMQ80512.1"/>
    <property type="molecule type" value="Genomic_DNA"/>
</dbReference>
<dbReference type="SUPFAM" id="SSF82171">
    <property type="entry name" value="DPP6 N-terminal domain-like"/>
    <property type="match status" value="1"/>
</dbReference>
<dbReference type="InterPro" id="IPR011059">
    <property type="entry name" value="Metal-dep_hydrolase_composite"/>
</dbReference>
<proteinExistence type="predicted"/>